<evidence type="ECO:0000313" key="3">
    <source>
        <dbReference type="Proteomes" id="UP000277498"/>
    </source>
</evidence>
<dbReference type="RefSeq" id="WP_160144627.1">
    <property type="nucleotide sequence ID" value="NZ_UXAW01000082.1"/>
</dbReference>
<dbReference type="Proteomes" id="UP000277498">
    <property type="component" value="Unassembled WGS sequence"/>
</dbReference>
<gene>
    <name evidence="2" type="ORF">XINFAN_02776</name>
</gene>
<reference evidence="2 3" key="1">
    <citation type="submission" date="2018-11" db="EMBL/GenBank/DDBJ databases">
        <authorList>
            <person name="Criscuolo A."/>
        </authorList>
    </citation>
    <scope>NUCLEOTIDE SEQUENCE [LARGE SCALE GENOMIC DNA]</scope>
    <source>
        <strain evidence="2">ACIP111625</strain>
    </source>
</reference>
<dbReference type="OrthoDB" id="8592692at2"/>
<proteinExistence type="predicted"/>
<evidence type="ECO:0000256" key="1">
    <source>
        <dbReference type="SAM" id="SignalP"/>
    </source>
</evidence>
<accession>A0A3P5XLQ9</accession>
<keyword evidence="1" id="KW-0732">Signal</keyword>
<feature type="chain" id="PRO_5018308838" evidence="1">
    <location>
        <begin position="24"/>
        <end position="180"/>
    </location>
</feature>
<dbReference type="PROSITE" id="PS51257">
    <property type="entry name" value="PROKAR_LIPOPROTEIN"/>
    <property type="match status" value="1"/>
</dbReference>
<organism evidence="2 3">
    <name type="scientific">Pseudogemmobacter humi</name>
    <dbReference type="NCBI Taxonomy" id="2483812"/>
    <lineage>
        <taxon>Bacteria</taxon>
        <taxon>Pseudomonadati</taxon>
        <taxon>Pseudomonadota</taxon>
        <taxon>Alphaproteobacteria</taxon>
        <taxon>Rhodobacterales</taxon>
        <taxon>Paracoccaceae</taxon>
        <taxon>Pseudogemmobacter</taxon>
    </lineage>
</organism>
<evidence type="ECO:0000313" key="2">
    <source>
        <dbReference type="EMBL" id="VDC31176.1"/>
    </source>
</evidence>
<dbReference type="AlphaFoldDB" id="A0A3P5XLQ9"/>
<feature type="signal peptide" evidence="1">
    <location>
        <begin position="1"/>
        <end position="23"/>
    </location>
</feature>
<keyword evidence="3" id="KW-1185">Reference proteome</keyword>
<protein>
    <submittedName>
        <fullName evidence="2">Uncharacterized protein</fullName>
    </submittedName>
</protein>
<dbReference type="EMBL" id="UXAW01000082">
    <property type="protein sequence ID" value="VDC31176.1"/>
    <property type="molecule type" value="Genomic_DNA"/>
</dbReference>
<sequence>MAGFSRGVAAAFCLLLAGCVAGGKMPDAPANVITGDVIEVTALDAPAPAAAKPAAGPAAAPVPAAQETAAQEAVVQETVAQEVAAEAAPPAPEAAPPVPEVQKSAAQLACEKRKGVWSKTAAGLHGCVSFTKDSGKRCTRSGQCESQCLARSGTCAPYAPLFGCNEVLDDMGRRMTQCLQ</sequence>
<name>A0A3P5XLQ9_9RHOB</name>